<keyword evidence="1" id="KW-0812">Transmembrane</keyword>
<proteinExistence type="predicted"/>
<feature type="domain" description="Non-reducing end beta-L-arabinofuranosidase-like GH127 middle" evidence="2">
    <location>
        <begin position="38"/>
        <end position="121"/>
    </location>
</feature>
<name>A0A5J4PMQ4_9ZZZZ</name>
<evidence type="ECO:0000313" key="3">
    <source>
        <dbReference type="EMBL" id="KAA6310171.1"/>
    </source>
</evidence>
<gene>
    <name evidence="3" type="ORF">EZS27_038478</name>
</gene>
<organism evidence="3">
    <name type="scientific">termite gut metagenome</name>
    <dbReference type="NCBI Taxonomy" id="433724"/>
    <lineage>
        <taxon>unclassified sequences</taxon>
        <taxon>metagenomes</taxon>
        <taxon>organismal metagenomes</taxon>
    </lineage>
</organism>
<dbReference type="Gene3D" id="1.20.1250.20">
    <property type="entry name" value="MFS general substrate transporter like domains"/>
    <property type="match status" value="1"/>
</dbReference>
<dbReference type="InterPro" id="IPR049046">
    <property type="entry name" value="Beta-AFase-like_GH127_middle"/>
</dbReference>
<sequence>KVDKWGRKPLLITGSIGMAVGMFAISALAFFNIIGIDFKVKEQAVHLTQESQFPFKPEVSLKVSVSTPVRMRLHIRVPDWASKPMDIVVNGKKSVTGKAGSYVDLSRTWKDGDRIDFTLPMDYKVNPYEGIDNIPGFKRYALEYGPILMAYSGSFGPEESDKSYSFDLTQLTPDPIHPLQFNIKNDPRHAFVPYWMLVPNQAFYVFPVKTPK</sequence>
<reference evidence="3" key="1">
    <citation type="submission" date="2019-03" db="EMBL/GenBank/DDBJ databases">
        <title>Single cell metagenomics reveals metabolic interactions within the superorganism composed of flagellate Streblomastix strix and complex community of Bacteroidetes bacteria on its surface.</title>
        <authorList>
            <person name="Treitli S.C."/>
            <person name="Kolisko M."/>
            <person name="Husnik F."/>
            <person name="Keeling P."/>
            <person name="Hampl V."/>
        </authorList>
    </citation>
    <scope>NUCLEOTIDE SEQUENCE</scope>
    <source>
        <strain evidence="3">STM</strain>
    </source>
</reference>
<dbReference type="PANTHER" id="PTHR43465:SF2">
    <property type="entry name" value="DUF1680 DOMAIN PROTEIN (AFU_ORTHOLOGUE AFUA_1G08910)"/>
    <property type="match status" value="1"/>
</dbReference>
<dbReference type="PANTHER" id="PTHR43465">
    <property type="entry name" value="DUF1680 DOMAIN PROTEIN (AFU_ORTHOLOGUE AFUA_1G08910)"/>
    <property type="match status" value="1"/>
</dbReference>
<protein>
    <recommendedName>
        <fullName evidence="2">Non-reducing end beta-L-arabinofuranosidase-like GH127 middle domain-containing protein</fullName>
    </recommendedName>
</protein>
<dbReference type="InterPro" id="IPR036259">
    <property type="entry name" value="MFS_trans_sf"/>
</dbReference>
<accession>A0A5J4PMQ4</accession>
<dbReference type="AlphaFoldDB" id="A0A5J4PMQ4"/>
<dbReference type="Pfam" id="PF20736">
    <property type="entry name" value="Glyco_hydro127M"/>
    <property type="match status" value="1"/>
</dbReference>
<evidence type="ECO:0000256" key="1">
    <source>
        <dbReference type="SAM" id="Phobius"/>
    </source>
</evidence>
<feature type="non-terminal residue" evidence="3">
    <location>
        <position position="1"/>
    </location>
</feature>
<dbReference type="EMBL" id="SNRY01007560">
    <property type="protein sequence ID" value="KAA6310171.1"/>
    <property type="molecule type" value="Genomic_DNA"/>
</dbReference>
<keyword evidence="1" id="KW-1133">Transmembrane helix</keyword>
<comment type="caution">
    <text evidence="3">The sequence shown here is derived from an EMBL/GenBank/DDBJ whole genome shotgun (WGS) entry which is preliminary data.</text>
</comment>
<evidence type="ECO:0000259" key="2">
    <source>
        <dbReference type="Pfam" id="PF20736"/>
    </source>
</evidence>
<feature type="transmembrane region" description="Helical" evidence="1">
    <location>
        <begin position="12"/>
        <end position="34"/>
    </location>
</feature>
<dbReference type="InterPro" id="IPR049174">
    <property type="entry name" value="Beta-AFase-like"/>
</dbReference>
<keyword evidence="1" id="KW-0472">Membrane</keyword>